<dbReference type="InterPro" id="IPR017871">
    <property type="entry name" value="ABC_transporter-like_CS"/>
</dbReference>
<dbReference type="EMBL" id="VDFV01000009">
    <property type="protein sequence ID" value="TNC72259.1"/>
    <property type="molecule type" value="Genomic_DNA"/>
</dbReference>
<name>A0A5C4NIP9_9RHOB</name>
<dbReference type="InterPro" id="IPR003439">
    <property type="entry name" value="ABC_transporter-like_ATP-bd"/>
</dbReference>
<evidence type="ECO:0000313" key="7">
    <source>
        <dbReference type="Proteomes" id="UP000305709"/>
    </source>
</evidence>
<dbReference type="SMART" id="SM00382">
    <property type="entry name" value="AAA"/>
    <property type="match status" value="1"/>
</dbReference>
<keyword evidence="3" id="KW-0547">Nucleotide-binding</keyword>
<dbReference type="PROSITE" id="PS00211">
    <property type="entry name" value="ABC_TRANSPORTER_1"/>
    <property type="match status" value="1"/>
</dbReference>
<evidence type="ECO:0000259" key="5">
    <source>
        <dbReference type="PROSITE" id="PS50893"/>
    </source>
</evidence>
<keyword evidence="2" id="KW-0813">Transport</keyword>
<organism evidence="6 7">
    <name type="scientific">Rubellimicrobium roseum</name>
    <dbReference type="NCBI Taxonomy" id="687525"/>
    <lineage>
        <taxon>Bacteria</taxon>
        <taxon>Pseudomonadati</taxon>
        <taxon>Pseudomonadota</taxon>
        <taxon>Alphaproteobacteria</taxon>
        <taxon>Rhodobacterales</taxon>
        <taxon>Roseobacteraceae</taxon>
        <taxon>Rubellimicrobium</taxon>
    </lineage>
</organism>
<reference evidence="6 7" key="1">
    <citation type="submission" date="2019-06" db="EMBL/GenBank/DDBJ databases">
        <authorList>
            <person name="Jiang L."/>
        </authorList>
    </citation>
    <scope>NUCLEOTIDE SEQUENCE [LARGE SCALE GENOMIC DNA]</scope>
    <source>
        <strain evidence="6 7">YIM 48858</strain>
    </source>
</reference>
<dbReference type="CDD" id="cd03293">
    <property type="entry name" value="ABC_NrtD_SsuB_transporters"/>
    <property type="match status" value="1"/>
</dbReference>
<dbReference type="Proteomes" id="UP000305709">
    <property type="component" value="Unassembled WGS sequence"/>
</dbReference>
<dbReference type="OrthoDB" id="9802264at2"/>
<proteinExistence type="inferred from homology"/>
<accession>A0A5C4NIP9</accession>
<evidence type="ECO:0000256" key="2">
    <source>
        <dbReference type="ARBA" id="ARBA00022448"/>
    </source>
</evidence>
<evidence type="ECO:0000313" key="6">
    <source>
        <dbReference type="EMBL" id="TNC72259.1"/>
    </source>
</evidence>
<sequence length="258" mass="28174">MAQPYAATRQAIEAQQVEKRFGSVLAVENASFTIEPGSFISIVGPSGCGKSTLLRMIAGLIPKTTGSLMVHGSEVTGPRGDVGVMFQKPTLLDWKTVIENVLLPTKLKGRVTDADRRRAVELLHLVGLQDFAHAFPRHLSGGMQQRVALARLLNVGTDILLLDEPFGALDEFTREHLNVELSRIVAEVNTTSVFVTHNIAEAIFLADKVFVMTPRPGRLAAIVDVPFEKPRDISLLLTPEFNALVARVRNIFATGKDL</sequence>
<dbReference type="AlphaFoldDB" id="A0A5C4NIP9"/>
<dbReference type="InterPro" id="IPR027417">
    <property type="entry name" value="P-loop_NTPase"/>
</dbReference>
<comment type="similarity">
    <text evidence="1">Belongs to the ABC transporter superfamily.</text>
</comment>
<keyword evidence="4 6" id="KW-0067">ATP-binding</keyword>
<dbReference type="SUPFAM" id="SSF52540">
    <property type="entry name" value="P-loop containing nucleoside triphosphate hydrolases"/>
    <property type="match status" value="1"/>
</dbReference>
<dbReference type="PANTHER" id="PTHR42788:SF13">
    <property type="entry name" value="ALIPHATIC SULFONATES IMPORT ATP-BINDING PROTEIN SSUB"/>
    <property type="match status" value="1"/>
</dbReference>
<dbReference type="PROSITE" id="PS50893">
    <property type="entry name" value="ABC_TRANSPORTER_2"/>
    <property type="match status" value="1"/>
</dbReference>
<evidence type="ECO:0000256" key="1">
    <source>
        <dbReference type="ARBA" id="ARBA00005417"/>
    </source>
</evidence>
<dbReference type="GO" id="GO:0005524">
    <property type="term" value="F:ATP binding"/>
    <property type="evidence" value="ECO:0007669"/>
    <property type="project" value="UniProtKB-KW"/>
</dbReference>
<dbReference type="GO" id="GO:0016887">
    <property type="term" value="F:ATP hydrolysis activity"/>
    <property type="evidence" value="ECO:0007669"/>
    <property type="project" value="InterPro"/>
</dbReference>
<dbReference type="InterPro" id="IPR003593">
    <property type="entry name" value="AAA+_ATPase"/>
</dbReference>
<feature type="domain" description="ABC transporter" evidence="5">
    <location>
        <begin position="12"/>
        <end position="239"/>
    </location>
</feature>
<protein>
    <submittedName>
        <fullName evidence="6">ABC transporter ATP-binding protein</fullName>
    </submittedName>
</protein>
<evidence type="ECO:0000256" key="4">
    <source>
        <dbReference type="ARBA" id="ARBA00022840"/>
    </source>
</evidence>
<dbReference type="Pfam" id="PF00005">
    <property type="entry name" value="ABC_tran"/>
    <property type="match status" value="1"/>
</dbReference>
<dbReference type="Gene3D" id="3.40.50.300">
    <property type="entry name" value="P-loop containing nucleotide triphosphate hydrolases"/>
    <property type="match status" value="1"/>
</dbReference>
<dbReference type="PANTHER" id="PTHR42788">
    <property type="entry name" value="TAURINE IMPORT ATP-BINDING PROTEIN-RELATED"/>
    <property type="match status" value="1"/>
</dbReference>
<evidence type="ECO:0000256" key="3">
    <source>
        <dbReference type="ARBA" id="ARBA00022741"/>
    </source>
</evidence>
<keyword evidence="7" id="KW-1185">Reference proteome</keyword>
<dbReference type="InterPro" id="IPR050166">
    <property type="entry name" value="ABC_transporter_ATP-bind"/>
</dbReference>
<comment type="caution">
    <text evidence="6">The sequence shown here is derived from an EMBL/GenBank/DDBJ whole genome shotgun (WGS) entry which is preliminary data.</text>
</comment>
<gene>
    <name evidence="6" type="ORF">FHG71_09155</name>
</gene>